<name>A0ACC0AB63_CATRO</name>
<comment type="caution">
    <text evidence="1">The sequence shown here is derived from an EMBL/GenBank/DDBJ whole genome shotgun (WGS) entry which is preliminary data.</text>
</comment>
<protein>
    <submittedName>
        <fullName evidence="1">Uncharacterized protein</fullName>
    </submittedName>
</protein>
<accession>A0ACC0AB63</accession>
<gene>
    <name evidence="1" type="ORF">M9H77_26652</name>
</gene>
<dbReference type="Proteomes" id="UP001060085">
    <property type="component" value="Linkage Group LG06"/>
</dbReference>
<organism evidence="1 2">
    <name type="scientific">Catharanthus roseus</name>
    <name type="common">Madagascar periwinkle</name>
    <name type="synonym">Vinca rosea</name>
    <dbReference type="NCBI Taxonomy" id="4058"/>
    <lineage>
        <taxon>Eukaryota</taxon>
        <taxon>Viridiplantae</taxon>
        <taxon>Streptophyta</taxon>
        <taxon>Embryophyta</taxon>
        <taxon>Tracheophyta</taxon>
        <taxon>Spermatophyta</taxon>
        <taxon>Magnoliopsida</taxon>
        <taxon>eudicotyledons</taxon>
        <taxon>Gunneridae</taxon>
        <taxon>Pentapetalae</taxon>
        <taxon>asterids</taxon>
        <taxon>lamiids</taxon>
        <taxon>Gentianales</taxon>
        <taxon>Apocynaceae</taxon>
        <taxon>Rauvolfioideae</taxon>
        <taxon>Vinceae</taxon>
        <taxon>Catharanthinae</taxon>
        <taxon>Catharanthus</taxon>
    </lineage>
</organism>
<keyword evidence="2" id="KW-1185">Reference proteome</keyword>
<evidence type="ECO:0000313" key="1">
    <source>
        <dbReference type="EMBL" id="KAI5657859.1"/>
    </source>
</evidence>
<evidence type="ECO:0000313" key="2">
    <source>
        <dbReference type="Proteomes" id="UP001060085"/>
    </source>
</evidence>
<sequence length="153" mass="17169">MDPCDVNDEKCESRLYIGNLDVRITEASLIKMFSPFGKIVSEDFLWHTRGPKRGEPRGYAFVQFSTIEEAQLAKERMHGKLICGRPLVVRLAREKYLMDAANNSSKNAGEASKSNLASSYSGQTSRNAKIAAIKNKLKAMEEENHDSKKPKQC</sequence>
<dbReference type="EMBL" id="CM044706">
    <property type="protein sequence ID" value="KAI5657859.1"/>
    <property type="molecule type" value="Genomic_DNA"/>
</dbReference>
<proteinExistence type="predicted"/>
<reference evidence="2" key="1">
    <citation type="journal article" date="2023" name="Nat. Plants">
        <title>Single-cell RNA sequencing provides a high-resolution roadmap for understanding the multicellular compartmentation of specialized metabolism.</title>
        <authorList>
            <person name="Sun S."/>
            <person name="Shen X."/>
            <person name="Li Y."/>
            <person name="Li Y."/>
            <person name="Wang S."/>
            <person name="Li R."/>
            <person name="Zhang H."/>
            <person name="Shen G."/>
            <person name="Guo B."/>
            <person name="Wei J."/>
            <person name="Xu J."/>
            <person name="St-Pierre B."/>
            <person name="Chen S."/>
            <person name="Sun C."/>
        </authorList>
    </citation>
    <scope>NUCLEOTIDE SEQUENCE [LARGE SCALE GENOMIC DNA]</scope>
</reference>